<comment type="caution">
    <text evidence="1">The sequence shown here is derived from an EMBL/GenBank/DDBJ whole genome shotgun (WGS) entry which is preliminary data.</text>
</comment>
<organism evidence="1 2">
    <name type="scientific">Litorisediminicola beolgyonensis</name>
    <dbReference type="NCBI Taxonomy" id="1173614"/>
    <lineage>
        <taxon>Bacteria</taxon>
        <taxon>Pseudomonadati</taxon>
        <taxon>Pseudomonadota</taxon>
        <taxon>Alphaproteobacteria</taxon>
        <taxon>Rhodobacterales</taxon>
        <taxon>Paracoccaceae</taxon>
        <taxon>Litorisediminicola</taxon>
    </lineage>
</organism>
<gene>
    <name evidence="1" type="ORF">ACFQ4E_01170</name>
</gene>
<dbReference type="Pfam" id="PF13704">
    <property type="entry name" value="Glyco_tranf_2_4"/>
    <property type="match status" value="1"/>
</dbReference>
<keyword evidence="2" id="KW-1185">Reference proteome</keyword>
<dbReference type="EMBL" id="JBHTMU010000001">
    <property type="protein sequence ID" value="MFD1341026.1"/>
    <property type="molecule type" value="Genomic_DNA"/>
</dbReference>
<dbReference type="Proteomes" id="UP001597135">
    <property type="component" value="Unassembled WGS sequence"/>
</dbReference>
<proteinExistence type="predicted"/>
<reference evidence="2" key="1">
    <citation type="journal article" date="2019" name="Int. J. Syst. Evol. Microbiol.">
        <title>The Global Catalogue of Microorganisms (GCM) 10K type strain sequencing project: providing services to taxonomists for standard genome sequencing and annotation.</title>
        <authorList>
            <consortium name="The Broad Institute Genomics Platform"/>
            <consortium name="The Broad Institute Genome Sequencing Center for Infectious Disease"/>
            <person name="Wu L."/>
            <person name="Ma J."/>
        </authorList>
    </citation>
    <scope>NUCLEOTIDE SEQUENCE [LARGE SCALE GENOMIC DNA]</scope>
    <source>
        <strain evidence="2">CCUG 62953</strain>
    </source>
</reference>
<evidence type="ECO:0000313" key="2">
    <source>
        <dbReference type="Proteomes" id="UP001597135"/>
    </source>
</evidence>
<dbReference type="GO" id="GO:0016757">
    <property type="term" value="F:glycosyltransferase activity"/>
    <property type="evidence" value="ECO:0007669"/>
    <property type="project" value="UniProtKB-KW"/>
</dbReference>
<name>A0ABW3ZD60_9RHOB</name>
<dbReference type="RefSeq" id="WP_386801082.1">
    <property type="nucleotide sequence ID" value="NZ_JBHTMU010000001.1"/>
</dbReference>
<keyword evidence="1" id="KW-0808">Transferase</keyword>
<evidence type="ECO:0000313" key="1">
    <source>
        <dbReference type="EMBL" id="MFD1341026.1"/>
    </source>
</evidence>
<accession>A0ABW3ZD60</accession>
<dbReference type="EC" id="2.4.-.-" evidence="1"/>
<keyword evidence="1" id="KW-0328">Glycosyltransferase</keyword>
<protein>
    <submittedName>
        <fullName evidence="1">Glycosyltransferase family 2 protein</fullName>
        <ecNumber evidence="1">2.4.-.-</ecNumber>
    </submittedName>
</protein>
<sequence>MTGLRHAPRGTARWDVVTTAREPAPLIAAFVAHHLALGASRIHLYLDAPDPEIEALLAPVREVRMTFADARFHRHAYGGRRSPRLNRRQRLNAQHAYRRSEADWLLHLDADEFVMVADLDAQLAELPPEIGWLRLVNGERAYLKGARPRGLFDGVMLLPSDNGGLPRWMRRGLFSGQGGLRPEGLLGHARGKSAVRCGQALSMGVHSPRVKSDLGEAVSGEVAICHFDGLTPAHWQGKLLRYAAAEGHATQIGAAGSRQRVLQLQAFAALGGNATAARALHDRLRCLTDVQLELRQARGLVRDIPFDPTEAARARFADAGYAYSAEEFDRCLMPERQSAVGV</sequence>